<keyword evidence="3" id="KW-1185">Reference proteome</keyword>
<evidence type="ECO:0000256" key="1">
    <source>
        <dbReference type="SAM" id="MobiDB-lite"/>
    </source>
</evidence>
<protein>
    <submittedName>
        <fullName evidence="2">Uncharacterized protein</fullName>
    </submittedName>
</protein>
<evidence type="ECO:0000313" key="3">
    <source>
        <dbReference type="Proteomes" id="UP001239445"/>
    </source>
</evidence>
<dbReference type="Proteomes" id="UP001239445">
    <property type="component" value="Unassembled WGS sequence"/>
</dbReference>
<reference evidence="2" key="1">
    <citation type="submission" date="2023-06" db="EMBL/GenBank/DDBJ databases">
        <title>Genome-scale phylogeny and comparative genomics of the fungal order Sordariales.</title>
        <authorList>
            <consortium name="Lawrence Berkeley National Laboratory"/>
            <person name="Hensen N."/>
            <person name="Bonometti L."/>
            <person name="Westerberg I."/>
            <person name="Brannstrom I.O."/>
            <person name="Guillou S."/>
            <person name="Cros-Aarteil S."/>
            <person name="Calhoun S."/>
            <person name="Haridas S."/>
            <person name="Kuo A."/>
            <person name="Mondo S."/>
            <person name="Pangilinan J."/>
            <person name="Riley R."/>
            <person name="Labutti K."/>
            <person name="Andreopoulos B."/>
            <person name="Lipzen A."/>
            <person name="Chen C."/>
            <person name="Yanf M."/>
            <person name="Daum C."/>
            <person name="Ng V."/>
            <person name="Clum A."/>
            <person name="Steindorff A."/>
            <person name="Ohm R."/>
            <person name="Martin F."/>
            <person name="Silar P."/>
            <person name="Natvig D."/>
            <person name="Lalanne C."/>
            <person name="Gautier V."/>
            <person name="Ament-Velasquez S.L."/>
            <person name="Kruys A."/>
            <person name="Hutchinson M.I."/>
            <person name="Powell A.J."/>
            <person name="Barry K."/>
            <person name="Miller A.N."/>
            <person name="Grigoriev I.V."/>
            <person name="Debuchy R."/>
            <person name="Gladieux P."/>
            <person name="Thoren M.H."/>
            <person name="Johannesson H."/>
        </authorList>
    </citation>
    <scope>NUCLEOTIDE SEQUENCE</scope>
    <source>
        <strain evidence="2">PSN4</strain>
    </source>
</reference>
<feature type="region of interest" description="Disordered" evidence="1">
    <location>
        <begin position="1"/>
        <end position="43"/>
    </location>
</feature>
<gene>
    <name evidence="2" type="ORF">QBC47DRAFT_354760</name>
</gene>
<dbReference type="EMBL" id="MU839854">
    <property type="protein sequence ID" value="KAK1749640.1"/>
    <property type="molecule type" value="Genomic_DNA"/>
</dbReference>
<comment type="caution">
    <text evidence="2">The sequence shown here is derived from an EMBL/GenBank/DDBJ whole genome shotgun (WGS) entry which is preliminary data.</text>
</comment>
<name>A0AAJ0F5X8_9PEZI</name>
<sequence length="353" mass="39888">MTSELKHKSPPSADSEKRVSTRHRKTLSRTTASTHEPSSLHSILRDNETERLYTHPLQWSSRHLQLINCQFVRRTLNPKSTVTGRKRPLEHPTDVKLAGLSEQAIDRASRYLRQNCTTESKNSTVRQLLRDHGIDQHSPTDDLQLPFCFNQRQVALLPTDGIFCNSSGQIVLAYLHLSTVKERRNPSIRPRRHARVQTNIPTTRLKHKAESSPRPTGELEDPYIAAVLIALAQQRRSNQHTTTLSGRNQNPERPTSPSGSASGAGDYLKVYVLVLPENNLQGLYFYSARVFTTFLDRFEQPSRELPRCSLVISYHRVPFGPKEMIGAMGRVIVAVRGNLHVEEAGAELLNNNT</sequence>
<evidence type="ECO:0000313" key="2">
    <source>
        <dbReference type="EMBL" id="KAK1749640.1"/>
    </source>
</evidence>
<accession>A0AAJ0F5X8</accession>
<feature type="region of interest" description="Disordered" evidence="1">
    <location>
        <begin position="238"/>
        <end position="262"/>
    </location>
</feature>
<feature type="compositionally biased region" description="Polar residues" evidence="1">
    <location>
        <begin position="238"/>
        <end position="257"/>
    </location>
</feature>
<proteinExistence type="predicted"/>
<organism evidence="2 3">
    <name type="scientific">Echria macrotheca</name>
    <dbReference type="NCBI Taxonomy" id="438768"/>
    <lineage>
        <taxon>Eukaryota</taxon>
        <taxon>Fungi</taxon>
        <taxon>Dikarya</taxon>
        <taxon>Ascomycota</taxon>
        <taxon>Pezizomycotina</taxon>
        <taxon>Sordariomycetes</taxon>
        <taxon>Sordariomycetidae</taxon>
        <taxon>Sordariales</taxon>
        <taxon>Schizotheciaceae</taxon>
        <taxon>Echria</taxon>
    </lineage>
</organism>
<dbReference type="AlphaFoldDB" id="A0AAJ0F5X8"/>
<feature type="compositionally biased region" description="Polar residues" evidence="1">
    <location>
        <begin position="28"/>
        <end position="41"/>
    </location>
</feature>